<dbReference type="RefSeq" id="WP_303308897.1">
    <property type="nucleotide sequence ID" value="NZ_JAODOP010000001.1"/>
</dbReference>
<evidence type="ECO:0000256" key="1">
    <source>
        <dbReference type="SAM" id="Phobius"/>
    </source>
</evidence>
<keyword evidence="4" id="KW-1185">Reference proteome</keyword>
<dbReference type="PANTHER" id="PTHR34978">
    <property type="entry name" value="POSSIBLE SENSOR-TRANSDUCER PROTEIN BLAR"/>
    <property type="match status" value="1"/>
</dbReference>
<dbReference type="SUPFAM" id="SSF56935">
    <property type="entry name" value="Porins"/>
    <property type="match status" value="1"/>
</dbReference>
<dbReference type="CDD" id="cd07341">
    <property type="entry name" value="M56_BlaR1_MecR1_like"/>
    <property type="match status" value="1"/>
</dbReference>
<sequence>MEYLLKVSAVIAIFYLIYKVFLQRDTFFESNRGFLLLGLMTSFIVPFLVIPIYIEYTPTLTTNYSFGDTTVLENTEESFNIIDYLPFVYLAGVLFFSCRFIVQFVSLSTLIFKNKSEKQNGFTFIKISTNISPFSFFNWIVYNPTQFGKTELNQIITHEKVHVRQYHSIDILLTQLSCIVLWFNPFIWFYSKDVKQNLEFIADQKAQSKFSCKKSYQTTLLKTSLPPHQMALSNNFYNSLIKKRIIMLHKSKSKKINLIKYAFAIPLLAMFLISFNTEEIYVAKVSKNSDSNIVENQENKTSDGIKIIFNKDLSDKDLKKIERKLKKNDIKFIYTDLNRNNEGEITNISTKFEVEGGHCTYNAVNNPIKSFYFYKNKGQFGVSGVKKTTLNPNQPIIDTKRVLKKDIKPFSITITKDFADNDFKEVIKKGKEKGVTLKFSKIKRNPNNEIIAIHAEFKNDKGAGTISFNRGAPIKPFIYSQSNSSFGFTKPINSNTYVIDYGSNNKKKASSYSIEGDSIYILNDKTLSYTIKDSQTPKFYQGSKLTSTDSIHFNIKNNIAYTSGNVLLKSDSLQTSKWKTSIGYPSPNAIKYSNSLNIKNEEKPLFILDGNEMLESEILNLSPNKIESISVLKNDSAIALYGKKAKNGVVIISTKKSDQWKTKFIPGKPLITDSIYFNDAKSTKGNKKSSWKVSAERTNVAFVSKDTLFINDNPNLLEKTVKKFNEHPLFLLNGNEITKKEIDLIDPQEIHSVRVIKDKEQSIKKYGKKAKNGVVIIKLKNKSTKKPVVKLESSALYVINGKEVKKEDFEKLSHDKIESINVFKDEIALKKYGNKGKNGVVEITTKEE</sequence>
<accession>A0ABU7XN29</accession>
<dbReference type="InterPro" id="IPR037066">
    <property type="entry name" value="Plug_dom_sf"/>
</dbReference>
<keyword evidence="1" id="KW-0472">Membrane</keyword>
<feature type="transmembrane region" description="Helical" evidence="1">
    <location>
        <begin position="171"/>
        <end position="190"/>
    </location>
</feature>
<feature type="transmembrane region" description="Helical" evidence="1">
    <location>
        <begin position="87"/>
        <end position="112"/>
    </location>
</feature>
<keyword evidence="1" id="KW-1133">Transmembrane helix</keyword>
<dbReference type="Gene3D" id="2.170.130.10">
    <property type="entry name" value="TonB-dependent receptor, plug domain"/>
    <property type="match status" value="3"/>
</dbReference>
<feature type="transmembrane region" description="Helical" evidence="1">
    <location>
        <begin position="258"/>
        <end position="275"/>
    </location>
</feature>
<evidence type="ECO:0000313" key="3">
    <source>
        <dbReference type="EMBL" id="MEF3831899.1"/>
    </source>
</evidence>
<dbReference type="Proteomes" id="UP001337305">
    <property type="component" value="Unassembled WGS sequence"/>
</dbReference>
<reference evidence="3 4" key="1">
    <citation type="submission" date="2022-09" db="EMBL/GenBank/DDBJ databases">
        <title>Genome sequencing of Flavivirga sp. MEBiC05379.</title>
        <authorList>
            <person name="Oh H.-M."/>
            <person name="Kwon K.K."/>
            <person name="Park M.J."/>
            <person name="Yang S.-H."/>
        </authorList>
    </citation>
    <scope>NUCLEOTIDE SEQUENCE [LARGE SCALE GENOMIC DNA]</scope>
    <source>
        <strain evidence="3 4">MEBiC05379</strain>
    </source>
</reference>
<comment type="caution">
    <text evidence="3">The sequence shown here is derived from an EMBL/GenBank/DDBJ whole genome shotgun (WGS) entry which is preliminary data.</text>
</comment>
<dbReference type="InterPro" id="IPR008756">
    <property type="entry name" value="Peptidase_M56"/>
</dbReference>
<proteinExistence type="predicted"/>
<protein>
    <recommendedName>
        <fullName evidence="2">Peptidase M56 domain-containing protein</fullName>
    </recommendedName>
</protein>
<name>A0ABU7XN29_9FLAO</name>
<feature type="transmembrane region" description="Helical" evidence="1">
    <location>
        <begin position="34"/>
        <end position="54"/>
    </location>
</feature>
<evidence type="ECO:0000313" key="4">
    <source>
        <dbReference type="Proteomes" id="UP001337305"/>
    </source>
</evidence>
<keyword evidence="1" id="KW-0812">Transmembrane</keyword>
<dbReference type="Pfam" id="PF05569">
    <property type="entry name" value="Peptidase_M56"/>
    <property type="match status" value="1"/>
</dbReference>
<feature type="transmembrane region" description="Helical" evidence="1">
    <location>
        <begin position="6"/>
        <end position="22"/>
    </location>
</feature>
<feature type="transmembrane region" description="Helical" evidence="1">
    <location>
        <begin position="124"/>
        <end position="142"/>
    </location>
</feature>
<evidence type="ECO:0000259" key="2">
    <source>
        <dbReference type="Pfam" id="PF05569"/>
    </source>
</evidence>
<dbReference type="EMBL" id="JAODOP010000001">
    <property type="protein sequence ID" value="MEF3831899.1"/>
    <property type="molecule type" value="Genomic_DNA"/>
</dbReference>
<dbReference type="PANTHER" id="PTHR34978:SF3">
    <property type="entry name" value="SLR0241 PROTEIN"/>
    <property type="match status" value="1"/>
</dbReference>
<organism evidence="3 4">
    <name type="scientific">Flavivirga spongiicola</name>
    <dbReference type="NCBI Taxonomy" id="421621"/>
    <lineage>
        <taxon>Bacteria</taxon>
        <taxon>Pseudomonadati</taxon>
        <taxon>Bacteroidota</taxon>
        <taxon>Flavobacteriia</taxon>
        <taxon>Flavobacteriales</taxon>
        <taxon>Flavobacteriaceae</taxon>
        <taxon>Flavivirga</taxon>
    </lineage>
</organism>
<gene>
    <name evidence="3" type="ORF">N1F79_02050</name>
</gene>
<dbReference type="InterPro" id="IPR052173">
    <property type="entry name" value="Beta-lactam_resp_regulator"/>
</dbReference>
<feature type="domain" description="Peptidase M56" evidence="2">
    <location>
        <begin position="145"/>
        <end position="248"/>
    </location>
</feature>